<dbReference type="STRING" id="644282.Deba_1528"/>
<feature type="active site" description="Proton acceptor" evidence="10">
    <location>
        <position position="319"/>
    </location>
</feature>
<dbReference type="HOGENOM" id="CLU_002982_0_0_7"/>
<accession>E1QH53</accession>
<evidence type="ECO:0000256" key="8">
    <source>
        <dbReference type="ARBA" id="ARBA00030686"/>
    </source>
</evidence>
<evidence type="ECO:0000313" key="12">
    <source>
        <dbReference type="Proteomes" id="UP000009047"/>
    </source>
</evidence>
<keyword evidence="7 10" id="KW-0808">Transferase</keyword>
<dbReference type="RefSeq" id="WP_013258349.1">
    <property type="nucleotide sequence ID" value="NC_014365.1"/>
</dbReference>
<dbReference type="SUPFAM" id="SSF52733">
    <property type="entry name" value="Nicotinate mononucleotide:5,6-dimethylbenzimidazole phosphoribosyltransferase (CobT)"/>
    <property type="match status" value="1"/>
</dbReference>
<evidence type="ECO:0000256" key="9">
    <source>
        <dbReference type="ARBA" id="ARBA00047340"/>
    </source>
</evidence>
<comment type="function">
    <text evidence="10">Catalyzes the synthesis of alpha-ribazole-5'-phosphate from nicotinate mononucleotide (NAMN) and 5,6-dimethylbenzimidazole (DMB).</text>
</comment>
<evidence type="ECO:0000256" key="10">
    <source>
        <dbReference type="HAMAP-Rule" id="MF_00230"/>
    </source>
</evidence>
<evidence type="ECO:0000256" key="6">
    <source>
        <dbReference type="ARBA" id="ARBA00022676"/>
    </source>
</evidence>
<dbReference type="EC" id="2.4.2.21" evidence="3 10"/>
<comment type="catalytic activity">
    <reaction evidence="9 10">
        <text>5,6-dimethylbenzimidazole + nicotinate beta-D-ribonucleotide = alpha-ribazole 5'-phosphate + nicotinate + H(+)</text>
        <dbReference type="Rhea" id="RHEA:11196"/>
        <dbReference type="ChEBI" id="CHEBI:15378"/>
        <dbReference type="ChEBI" id="CHEBI:15890"/>
        <dbReference type="ChEBI" id="CHEBI:32544"/>
        <dbReference type="ChEBI" id="CHEBI:57502"/>
        <dbReference type="ChEBI" id="CHEBI:57918"/>
        <dbReference type="EC" id="2.4.2.21"/>
    </reaction>
</comment>
<dbReference type="InterPro" id="IPR003200">
    <property type="entry name" value="Nict_dMeBzImd_PRibTrfase"/>
</dbReference>
<dbReference type="Gene3D" id="3.40.50.10210">
    <property type="match status" value="1"/>
</dbReference>
<keyword evidence="5 10" id="KW-0169">Cobalamin biosynthesis</keyword>
<dbReference type="GO" id="GO:0008939">
    <property type="term" value="F:nicotinate-nucleotide-dimethylbenzimidazole phosphoribosyltransferase activity"/>
    <property type="evidence" value="ECO:0007669"/>
    <property type="project" value="UniProtKB-UniRule"/>
</dbReference>
<evidence type="ECO:0000256" key="3">
    <source>
        <dbReference type="ARBA" id="ARBA00011991"/>
    </source>
</evidence>
<dbReference type="NCBIfam" id="NF000996">
    <property type="entry name" value="PRK00105.1"/>
    <property type="match status" value="1"/>
</dbReference>
<dbReference type="Proteomes" id="UP000009047">
    <property type="component" value="Chromosome"/>
</dbReference>
<dbReference type="CDD" id="cd02439">
    <property type="entry name" value="DMB-PRT_CobT"/>
    <property type="match status" value="1"/>
</dbReference>
<dbReference type="InterPro" id="IPR036087">
    <property type="entry name" value="Nict_dMeBzImd_PRibTrfase_sf"/>
</dbReference>
<evidence type="ECO:0000256" key="2">
    <source>
        <dbReference type="ARBA" id="ARBA00007110"/>
    </source>
</evidence>
<dbReference type="AlphaFoldDB" id="E1QH53"/>
<proteinExistence type="inferred from homology"/>
<dbReference type="Pfam" id="PF02277">
    <property type="entry name" value="DBI_PRT"/>
    <property type="match status" value="1"/>
</dbReference>
<dbReference type="EMBL" id="CP002085">
    <property type="protein sequence ID" value="ADK84896.1"/>
    <property type="molecule type" value="Genomic_DNA"/>
</dbReference>
<dbReference type="FunFam" id="3.40.50.10210:FF:000001">
    <property type="entry name" value="Nicotinate-nucleotide--dimethylbenzimidazole phosphoribosyltransferase"/>
    <property type="match status" value="1"/>
</dbReference>
<dbReference type="UniPathway" id="UPA00061">
    <property type="reaction ID" value="UER00516"/>
</dbReference>
<evidence type="ECO:0000256" key="4">
    <source>
        <dbReference type="ARBA" id="ARBA00015486"/>
    </source>
</evidence>
<gene>
    <name evidence="10" type="primary">cobT</name>
    <name evidence="11" type="ordered locus">Deba_1528</name>
</gene>
<protein>
    <recommendedName>
        <fullName evidence="4 10">Nicotinate-nucleotide--dimethylbenzimidazole phosphoribosyltransferase</fullName>
        <shortName evidence="10">NN:DBI PRT</shortName>
        <ecNumber evidence="3 10">2.4.2.21</ecNumber>
    </recommendedName>
    <alternativeName>
        <fullName evidence="8 10">N(1)-alpha-phosphoribosyltransferase</fullName>
    </alternativeName>
</protein>
<dbReference type="HAMAP" id="MF_00230">
    <property type="entry name" value="CobT"/>
    <property type="match status" value="1"/>
</dbReference>
<dbReference type="eggNOG" id="COG2038">
    <property type="taxonomic scope" value="Bacteria"/>
</dbReference>
<dbReference type="Gene3D" id="1.10.1610.10">
    <property type="match status" value="1"/>
</dbReference>
<evidence type="ECO:0000313" key="11">
    <source>
        <dbReference type="EMBL" id="ADK84896.1"/>
    </source>
</evidence>
<comment type="similarity">
    <text evidence="2 10">Belongs to the CobT family.</text>
</comment>
<dbReference type="KEGG" id="dbr:Deba_1528"/>
<keyword evidence="6 10" id="KW-0328">Glycosyltransferase</keyword>
<organism evidence="11 12">
    <name type="scientific">Desulfarculus baarsii (strain ATCC 33931 / DSM 2075 / LMG 7858 / VKM B-1802 / 2st14)</name>
    <dbReference type="NCBI Taxonomy" id="644282"/>
    <lineage>
        <taxon>Bacteria</taxon>
        <taxon>Pseudomonadati</taxon>
        <taxon>Thermodesulfobacteriota</taxon>
        <taxon>Desulfarculia</taxon>
        <taxon>Desulfarculales</taxon>
        <taxon>Desulfarculaceae</taxon>
        <taxon>Desulfarculus</taxon>
    </lineage>
</organism>
<comment type="pathway">
    <text evidence="1 10">Nucleoside biosynthesis; alpha-ribazole biosynthesis; alpha-ribazole from 5,6-dimethylbenzimidazole: step 1/2.</text>
</comment>
<keyword evidence="12" id="KW-1185">Reference proteome</keyword>
<name>E1QH53_DESB2</name>
<dbReference type="NCBIfam" id="TIGR03160">
    <property type="entry name" value="cobT_DBIPRT"/>
    <property type="match status" value="1"/>
</dbReference>
<dbReference type="PANTHER" id="PTHR43463:SF1">
    <property type="entry name" value="NICOTINATE-NUCLEOTIDE--DIMETHYLBENZIMIDAZOLE PHOSPHORIBOSYLTRANSFERASE"/>
    <property type="match status" value="1"/>
</dbReference>
<evidence type="ECO:0000256" key="1">
    <source>
        <dbReference type="ARBA" id="ARBA00005049"/>
    </source>
</evidence>
<dbReference type="PANTHER" id="PTHR43463">
    <property type="entry name" value="NICOTINATE-NUCLEOTIDE--DIMETHYLBENZIMIDAZOLE PHOSPHORIBOSYLTRANSFERASE"/>
    <property type="match status" value="1"/>
</dbReference>
<evidence type="ECO:0000256" key="7">
    <source>
        <dbReference type="ARBA" id="ARBA00022679"/>
    </source>
</evidence>
<reference evidence="11 12" key="1">
    <citation type="journal article" date="2010" name="Stand. Genomic Sci.">
        <title>Complete genome sequence of Desulfarculus baarsii type strain (2st14).</title>
        <authorList>
            <person name="Sun H."/>
            <person name="Spring S."/>
            <person name="Lapidus A."/>
            <person name="Davenport K."/>
            <person name="Del Rio T.G."/>
            <person name="Tice H."/>
            <person name="Nolan M."/>
            <person name="Copeland A."/>
            <person name="Cheng J.F."/>
            <person name="Lucas S."/>
            <person name="Tapia R."/>
            <person name="Goodwin L."/>
            <person name="Pitluck S."/>
            <person name="Ivanova N."/>
            <person name="Pagani I."/>
            <person name="Mavromatis K."/>
            <person name="Ovchinnikova G."/>
            <person name="Pati A."/>
            <person name="Chen A."/>
            <person name="Palaniappan K."/>
            <person name="Hauser L."/>
            <person name="Chang Y.J."/>
            <person name="Jeffries C.D."/>
            <person name="Detter J.C."/>
            <person name="Han C."/>
            <person name="Rohde M."/>
            <person name="Brambilla E."/>
            <person name="Goker M."/>
            <person name="Woyke T."/>
            <person name="Bristow J."/>
            <person name="Eisen J.A."/>
            <person name="Markowitz V."/>
            <person name="Hugenholtz P."/>
            <person name="Kyrpides N.C."/>
            <person name="Klenk H.P."/>
            <person name="Land M."/>
        </authorList>
    </citation>
    <scope>NUCLEOTIDE SEQUENCE [LARGE SCALE GENOMIC DNA]</scope>
    <source>
        <strain evidence="12">ATCC 33931 / DSM 2075 / LMG 7858 / VKM B-1802 / 2st14</strain>
    </source>
</reference>
<evidence type="ECO:0000256" key="5">
    <source>
        <dbReference type="ARBA" id="ARBA00022573"/>
    </source>
</evidence>
<dbReference type="InterPro" id="IPR017846">
    <property type="entry name" value="Nict_dMeBzImd_PRibTrfase_bact"/>
</dbReference>
<dbReference type="GO" id="GO:0009236">
    <property type="term" value="P:cobalamin biosynthetic process"/>
    <property type="evidence" value="ECO:0007669"/>
    <property type="project" value="UniProtKB-UniRule"/>
</dbReference>
<dbReference type="OrthoDB" id="9781491at2"/>
<sequence length="351" mass="36285">MDRLENIINRVKLPDYAIGQEAQRRLDSLTKPQGSLGRLEDIAKQLCIIRGGAAKLAQPKPAAAVFAADHGVAAGGVSAYPQEVTQQMIYNFLAGGAGINVLCRQAGADVWVIDVGVAGDMSQAQGLIQAKVAHGTADMTKGPVMTMNQALDAIVVGAQTAQRLIEKGYDLLIPGEMGIGNTTPCSAITAVICGLRPEQVMGRGTGVDDAGLSRKLAALKTALDVNKPDPANPLEVLCKVGGLEIAAMCGYILEAAARGVPVMLDGFISTTAALVAGGLCPTAIDYCFSGHGSVEIGHRAQLEKLGLRPILTLEMRLGEGTGAAVAMNVLRAAVAIYSEMATFAEAGVTGH</sequence>
<dbReference type="InterPro" id="IPR023195">
    <property type="entry name" value="Nict_dMeBzImd_PRibTrfase_N"/>
</dbReference>